<dbReference type="GO" id="GO:0052621">
    <property type="term" value="F:diguanylate cyclase activity"/>
    <property type="evidence" value="ECO:0007669"/>
    <property type="project" value="TreeGrafter"/>
</dbReference>
<dbReference type="RefSeq" id="WP_091482729.1">
    <property type="nucleotide sequence ID" value="NZ_BJYC01000019.1"/>
</dbReference>
<evidence type="ECO:0000256" key="1">
    <source>
        <dbReference type="SAM" id="Phobius"/>
    </source>
</evidence>
<dbReference type="PANTHER" id="PTHR45138">
    <property type="entry name" value="REGULATORY COMPONENTS OF SENSORY TRANSDUCTION SYSTEM"/>
    <property type="match status" value="1"/>
</dbReference>
<keyword evidence="4" id="KW-1185">Reference proteome</keyword>
<dbReference type="EMBL" id="FNZU01000016">
    <property type="protein sequence ID" value="SEL27745.1"/>
    <property type="molecule type" value="Genomic_DNA"/>
</dbReference>
<dbReference type="Gene3D" id="3.30.70.270">
    <property type="match status" value="1"/>
</dbReference>
<dbReference type="AlphaFoldDB" id="A0A1H7NXL1"/>
<accession>A0A1H7NXL1</accession>
<dbReference type="CDD" id="cd01949">
    <property type="entry name" value="GGDEF"/>
    <property type="match status" value="1"/>
</dbReference>
<dbReference type="PROSITE" id="PS50887">
    <property type="entry name" value="GGDEF"/>
    <property type="match status" value="1"/>
</dbReference>
<dbReference type="InterPro" id="IPR050469">
    <property type="entry name" value="Diguanylate_Cyclase"/>
</dbReference>
<dbReference type="STRING" id="426702.SAMN04488099_11627"/>
<proteinExistence type="predicted"/>
<name>A0A1H7NXL1_9LACT</name>
<feature type="transmembrane region" description="Helical" evidence="1">
    <location>
        <begin position="5"/>
        <end position="24"/>
    </location>
</feature>
<reference evidence="4" key="1">
    <citation type="submission" date="2016-10" db="EMBL/GenBank/DDBJ databases">
        <authorList>
            <person name="Varghese N."/>
            <person name="Submissions S."/>
        </authorList>
    </citation>
    <scope>NUCLEOTIDE SEQUENCE [LARGE SCALE GENOMIC DNA]</scope>
    <source>
        <strain evidence="4">DSM 19183</strain>
    </source>
</reference>
<dbReference type="OrthoDB" id="9759607at2"/>
<dbReference type="PANTHER" id="PTHR45138:SF9">
    <property type="entry name" value="DIGUANYLATE CYCLASE DGCM-RELATED"/>
    <property type="match status" value="1"/>
</dbReference>
<dbReference type="InterPro" id="IPR000160">
    <property type="entry name" value="GGDEF_dom"/>
</dbReference>
<keyword evidence="1" id="KW-1133">Transmembrane helix</keyword>
<keyword evidence="1" id="KW-0472">Membrane</keyword>
<dbReference type="GO" id="GO:0043709">
    <property type="term" value="P:cell adhesion involved in single-species biofilm formation"/>
    <property type="evidence" value="ECO:0007669"/>
    <property type="project" value="TreeGrafter"/>
</dbReference>
<dbReference type="Proteomes" id="UP000199081">
    <property type="component" value="Unassembled WGS sequence"/>
</dbReference>
<feature type="transmembrane region" description="Helical" evidence="1">
    <location>
        <begin position="36"/>
        <end position="56"/>
    </location>
</feature>
<feature type="transmembrane region" description="Helical" evidence="1">
    <location>
        <begin position="103"/>
        <end position="120"/>
    </location>
</feature>
<sequence length="359" mass="39952">MAADLFINICIVVTLVFLYMKLRWRSAYEDAYSLKGVLIDGLSGGLMGYILMIFSIQVTDETILDLRYVPIMLLILFVGKTPASISSVLIISSRFLISVNRSAVYSIFMILILFIGYSIIEKLLAHHGDLMTKALTLTFFSNAVVTYFLAVLVADLSVVGPLAVTYWLISTLGGVSAIFLVDYLKKSEYLFSKYETESSRDFLTGLYNVRRFDELWLMTSEKVKRTQGSLALLMLDIDHFKSINDTYGHASGDSVLIEMSRIIEAAVGNEGTVFRKGGEEFTVILNGYDRSGALSLAERIRQSVEDTAFSLSEETTIRMTISIGAAVYPETINETKGMIEKADAALYESKNAGRNRVSF</sequence>
<dbReference type="Pfam" id="PF00990">
    <property type="entry name" value="GGDEF"/>
    <property type="match status" value="1"/>
</dbReference>
<dbReference type="InterPro" id="IPR043128">
    <property type="entry name" value="Rev_trsase/Diguanyl_cyclase"/>
</dbReference>
<dbReference type="InterPro" id="IPR029787">
    <property type="entry name" value="Nucleotide_cyclase"/>
</dbReference>
<evidence type="ECO:0000313" key="4">
    <source>
        <dbReference type="Proteomes" id="UP000199081"/>
    </source>
</evidence>
<organism evidence="3 4">
    <name type="scientific">Alkalibacterium pelagium</name>
    <dbReference type="NCBI Taxonomy" id="426702"/>
    <lineage>
        <taxon>Bacteria</taxon>
        <taxon>Bacillati</taxon>
        <taxon>Bacillota</taxon>
        <taxon>Bacilli</taxon>
        <taxon>Lactobacillales</taxon>
        <taxon>Carnobacteriaceae</taxon>
        <taxon>Alkalibacterium</taxon>
    </lineage>
</organism>
<feature type="transmembrane region" description="Helical" evidence="1">
    <location>
        <begin position="132"/>
        <end position="154"/>
    </location>
</feature>
<evidence type="ECO:0000259" key="2">
    <source>
        <dbReference type="PROSITE" id="PS50887"/>
    </source>
</evidence>
<dbReference type="NCBIfam" id="TIGR00254">
    <property type="entry name" value="GGDEF"/>
    <property type="match status" value="1"/>
</dbReference>
<keyword evidence="1" id="KW-0812">Transmembrane</keyword>
<feature type="domain" description="GGDEF" evidence="2">
    <location>
        <begin position="228"/>
        <end position="359"/>
    </location>
</feature>
<dbReference type="SUPFAM" id="SSF55073">
    <property type="entry name" value="Nucleotide cyclase"/>
    <property type="match status" value="1"/>
</dbReference>
<dbReference type="FunFam" id="3.30.70.270:FF:000001">
    <property type="entry name" value="Diguanylate cyclase domain protein"/>
    <property type="match status" value="1"/>
</dbReference>
<protein>
    <submittedName>
        <fullName evidence="3">Diguanylate cyclase</fullName>
    </submittedName>
</protein>
<dbReference type="SMART" id="SM00267">
    <property type="entry name" value="GGDEF"/>
    <property type="match status" value="1"/>
</dbReference>
<dbReference type="GO" id="GO:0005886">
    <property type="term" value="C:plasma membrane"/>
    <property type="evidence" value="ECO:0007669"/>
    <property type="project" value="TreeGrafter"/>
</dbReference>
<evidence type="ECO:0000313" key="3">
    <source>
        <dbReference type="EMBL" id="SEL27745.1"/>
    </source>
</evidence>
<dbReference type="GO" id="GO:1902201">
    <property type="term" value="P:negative regulation of bacterial-type flagellum-dependent cell motility"/>
    <property type="evidence" value="ECO:0007669"/>
    <property type="project" value="TreeGrafter"/>
</dbReference>
<feature type="transmembrane region" description="Helical" evidence="1">
    <location>
        <begin position="68"/>
        <end position="91"/>
    </location>
</feature>
<feature type="transmembrane region" description="Helical" evidence="1">
    <location>
        <begin position="166"/>
        <end position="184"/>
    </location>
</feature>
<gene>
    <name evidence="3" type="ORF">SAMN04488099_11627</name>
</gene>